<protein>
    <recommendedName>
        <fullName evidence="3">Acyltransferase 3 domain-containing protein</fullName>
    </recommendedName>
</protein>
<dbReference type="SUPFAM" id="SSF101447">
    <property type="entry name" value="Formin homology 2 domain (FH2 domain)"/>
    <property type="match status" value="1"/>
</dbReference>
<feature type="transmembrane region" description="Helical" evidence="2">
    <location>
        <begin position="240"/>
        <end position="257"/>
    </location>
</feature>
<feature type="transmembrane region" description="Helical" evidence="2">
    <location>
        <begin position="346"/>
        <end position="366"/>
    </location>
</feature>
<accession>A0AAV0TQJ6</accession>
<reference evidence="4" key="1">
    <citation type="submission" date="2022-12" db="EMBL/GenBank/DDBJ databases">
        <authorList>
            <person name="Webb A."/>
        </authorList>
    </citation>
    <scope>NUCLEOTIDE SEQUENCE</scope>
    <source>
        <strain evidence="4">Hp1</strain>
    </source>
</reference>
<feature type="transmembrane region" description="Helical" evidence="2">
    <location>
        <begin position="373"/>
        <end position="394"/>
    </location>
</feature>
<evidence type="ECO:0000313" key="4">
    <source>
        <dbReference type="EMBL" id="CAI5725405.1"/>
    </source>
</evidence>
<dbReference type="AlphaFoldDB" id="A0AAV0TQJ6"/>
<feature type="region of interest" description="Disordered" evidence="1">
    <location>
        <begin position="34"/>
        <end position="85"/>
    </location>
</feature>
<evidence type="ECO:0000313" key="5">
    <source>
        <dbReference type="Proteomes" id="UP001162031"/>
    </source>
</evidence>
<dbReference type="PANTHER" id="PTHR23028">
    <property type="entry name" value="ACETYLTRANSFERASE"/>
    <property type="match status" value="1"/>
</dbReference>
<dbReference type="InterPro" id="IPR002656">
    <property type="entry name" value="Acyl_transf_3_dom"/>
</dbReference>
<feature type="compositionally biased region" description="Basic and acidic residues" evidence="1">
    <location>
        <begin position="47"/>
        <end position="60"/>
    </location>
</feature>
<evidence type="ECO:0000256" key="2">
    <source>
        <dbReference type="SAM" id="Phobius"/>
    </source>
</evidence>
<feature type="transmembrane region" description="Helical" evidence="2">
    <location>
        <begin position="308"/>
        <end position="326"/>
    </location>
</feature>
<feature type="compositionally biased region" description="Polar residues" evidence="1">
    <location>
        <begin position="61"/>
        <end position="72"/>
    </location>
</feature>
<feature type="transmembrane region" description="Helical" evidence="2">
    <location>
        <begin position="269"/>
        <end position="287"/>
    </location>
</feature>
<dbReference type="EMBL" id="CANTFL010000604">
    <property type="protein sequence ID" value="CAI5725405.1"/>
    <property type="molecule type" value="Genomic_DNA"/>
</dbReference>
<sequence length="466" mass="53333">MTWQRSRPDEADASAEADALSPIAAVRLQVHELQTADEATSTTLSADSRDPAISEDERSDLNNVKQRTGETQSPPPPPPPPPPTKVLFLDGIRGLAAMLVVVQHSGRFYPSLHLGSVAVDAFFILSSFLLTWLFMKKSLKLIAQRASVRTWAIAILDYFQKRFFRVYPLFALVATVIWLLPYRYQSRCFYVSKSTHVNLFKMLTFDSDQRFHVLWTLPLEIAYYFIIPVFVLATIAMRRFWLVGAVPAMVWIVYEGYTYERQSHMPLRPHMHTFVMGSLAAVAYVKLDTRIQKTSFQLLWWHKLLIRVVEGLIILLMLSVCFRGLLFDWVVANPAAPPKGFPFSSVFMAVIIVIEMMLPSCVSAMFEWNVFRFWGKISFSIYLLHTFVLKYQVISAQPYFINRFVAYLVLTNALATVSYYLVEYPSHLLAQRISRFLAAREKSDAATYTSVEKTVSKERGSETEGR</sequence>
<dbReference type="GO" id="GO:0016747">
    <property type="term" value="F:acyltransferase activity, transferring groups other than amino-acyl groups"/>
    <property type="evidence" value="ECO:0007669"/>
    <property type="project" value="InterPro"/>
</dbReference>
<feature type="transmembrane region" description="Helical" evidence="2">
    <location>
        <begin position="166"/>
        <end position="184"/>
    </location>
</feature>
<gene>
    <name evidence="4" type="ORF">HBR001_LOCUS3595</name>
</gene>
<dbReference type="InterPro" id="IPR050879">
    <property type="entry name" value="Acyltransferase_3"/>
</dbReference>
<proteinExistence type="predicted"/>
<comment type="caution">
    <text evidence="4">The sequence shown here is derived from an EMBL/GenBank/DDBJ whole genome shotgun (WGS) entry which is preliminary data.</text>
</comment>
<feature type="transmembrane region" description="Helical" evidence="2">
    <location>
        <begin position="112"/>
        <end position="135"/>
    </location>
</feature>
<feature type="transmembrane region" description="Helical" evidence="2">
    <location>
        <begin position="400"/>
        <end position="422"/>
    </location>
</feature>
<dbReference type="PANTHER" id="PTHR23028:SF53">
    <property type="entry name" value="ACYL_TRANSF_3 DOMAIN-CONTAINING PROTEIN"/>
    <property type="match status" value="1"/>
</dbReference>
<feature type="transmembrane region" description="Helical" evidence="2">
    <location>
        <begin position="212"/>
        <end position="233"/>
    </location>
</feature>
<feature type="compositionally biased region" description="Pro residues" evidence="1">
    <location>
        <begin position="73"/>
        <end position="84"/>
    </location>
</feature>
<dbReference type="Pfam" id="PF01757">
    <property type="entry name" value="Acyl_transf_3"/>
    <property type="match status" value="1"/>
</dbReference>
<feature type="domain" description="Acyltransferase 3" evidence="3">
    <location>
        <begin position="87"/>
        <end position="417"/>
    </location>
</feature>
<dbReference type="GO" id="GO:0000271">
    <property type="term" value="P:polysaccharide biosynthetic process"/>
    <property type="evidence" value="ECO:0007669"/>
    <property type="project" value="TreeGrafter"/>
</dbReference>
<dbReference type="GO" id="GO:0016020">
    <property type="term" value="C:membrane"/>
    <property type="evidence" value="ECO:0007669"/>
    <property type="project" value="TreeGrafter"/>
</dbReference>
<keyword evidence="2" id="KW-0472">Membrane</keyword>
<name>A0AAV0TQJ6_HYABA</name>
<keyword evidence="5" id="KW-1185">Reference proteome</keyword>
<keyword evidence="2" id="KW-1133">Transmembrane helix</keyword>
<dbReference type="Proteomes" id="UP001162031">
    <property type="component" value="Unassembled WGS sequence"/>
</dbReference>
<evidence type="ECO:0000256" key="1">
    <source>
        <dbReference type="SAM" id="MobiDB-lite"/>
    </source>
</evidence>
<keyword evidence="2" id="KW-0812">Transmembrane</keyword>
<feature type="compositionally biased region" description="Polar residues" evidence="1">
    <location>
        <begin position="37"/>
        <end position="46"/>
    </location>
</feature>
<evidence type="ECO:0000259" key="3">
    <source>
        <dbReference type="Pfam" id="PF01757"/>
    </source>
</evidence>
<organism evidence="4 5">
    <name type="scientific">Hyaloperonospora brassicae</name>
    <name type="common">Brassica downy mildew</name>
    <name type="synonym">Peronospora brassicae</name>
    <dbReference type="NCBI Taxonomy" id="162125"/>
    <lineage>
        <taxon>Eukaryota</taxon>
        <taxon>Sar</taxon>
        <taxon>Stramenopiles</taxon>
        <taxon>Oomycota</taxon>
        <taxon>Peronosporomycetes</taxon>
        <taxon>Peronosporales</taxon>
        <taxon>Peronosporaceae</taxon>
        <taxon>Hyaloperonospora</taxon>
    </lineage>
</organism>